<evidence type="ECO:0000313" key="2">
    <source>
        <dbReference type="EMBL" id="MFC4728723.1"/>
    </source>
</evidence>
<accession>A0ABV9NNJ8</accession>
<dbReference type="PANTHER" id="PTHR34703:SF1">
    <property type="entry name" value="ANTIPORTER SUBUNIT MNHG2-RELATED"/>
    <property type="match status" value="1"/>
</dbReference>
<proteinExistence type="predicted"/>
<dbReference type="PANTHER" id="PTHR34703">
    <property type="entry name" value="ANTIPORTER SUBUNIT MNHG2-RELATED"/>
    <property type="match status" value="1"/>
</dbReference>
<dbReference type="Proteomes" id="UP001595892">
    <property type="component" value="Unassembled WGS sequence"/>
</dbReference>
<dbReference type="InterPro" id="IPR005133">
    <property type="entry name" value="PhaG_MnhG_YufB"/>
</dbReference>
<sequence>MSWLAAPLLLAGAFFFLAGTVGLLRFPDAHSRLHALTKADNLGLGCLCAGLALLAGSWRTAALLLVVWLLALLAATVSAHLIARSALPGGEDGR</sequence>
<keyword evidence="1" id="KW-0472">Membrane</keyword>
<organism evidence="2 3">
    <name type="scientific">Coralloluteibacterium thermophilum</name>
    <dbReference type="NCBI Taxonomy" id="2707049"/>
    <lineage>
        <taxon>Bacteria</taxon>
        <taxon>Pseudomonadati</taxon>
        <taxon>Pseudomonadota</taxon>
        <taxon>Gammaproteobacteria</taxon>
        <taxon>Lysobacterales</taxon>
        <taxon>Lysobacteraceae</taxon>
        <taxon>Coralloluteibacterium</taxon>
    </lineage>
</organism>
<dbReference type="NCBIfam" id="TIGR01300">
    <property type="entry name" value="CPA3_mnhG_phaG"/>
    <property type="match status" value="1"/>
</dbReference>
<comment type="caution">
    <text evidence="2">The sequence shown here is derived from an EMBL/GenBank/DDBJ whole genome shotgun (WGS) entry which is preliminary data.</text>
</comment>
<keyword evidence="1" id="KW-1133">Transmembrane helix</keyword>
<gene>
    <name evidence="2" type="primary">mnhG</name>
    <name evidence="2" type="ORF">ACFO3Q_11130</name>
</gene>
<protein>
    <submittedName>
        <fullName evidence="2">Monovalent cation/H(+) antiporter subunit G</fullName>
    </submittedName>
</protein>
<dbReference type="EMBL" id="JBHSGG010000031">
    <property type="protein sequence ID" value="MFC4728723.1"/>
    <property type="molecule type" value="Genomic_DNA"/>
</dbReference>
<evidence type="ECO:0000256" key="1">
    <source>
        <dbReference type="SAM" id="Phobius"/>
    </source>
</evidence>
<keyword evidence="1" id="KW-0812">Transmembrane</keyword>
<name>A0ABV9NNJ8_9GAMM</name>
<reference evidence="3" key="1">
    <citation type="journal article" date="2019" name="Int. J. Syst. Evol. Microbiol.">
        <title>The Global Catalogue of Microorganisms (GCM) 10K type strain sequencing project: providing services to taxonomists for standard genome sequencing and annotation.</title>
        <authorList>
            <consortium name="The Broad Institute Genomics Platform"/>
            <consortium name="The Broad Institute Genome Sequencing Center for Infectious Disease"/>
            <person name="Wu L."/>
            <person name="Ma J."/>
        </authorList>
    </citation>
    <scope>NUCLEOTIDE SEQUENCE [LARGE SCALE GENOMIC DNA]</scope>
    <source>
        <strain evidence="3">CGMCC 1.13574</strain>
    </source>
</reference>
<dbReference type="Pfam" id="PF03334">
    <property type="entry name" value="PhaG_MnhG_YufB"/>
    <property type="match status" value="1"/>
</dbReference>
<dbReference type="RefSeq" id="WP_377004764.1">
    <property type="nucleotide sequence ID" value="NZ_JBHSGG010000031.1"/>
</dbReference>
<keyword evidence="3" id="KW-1185">Reference proteome</keyword>
<feature type="transmembrane region" description="Helical" evidence="1">
    <location>
        <begin position="35"/>
        <end position="55"/>
    </location>
</feature>
<feature type="transmembrane region" description="Helical" evidence="1">
    <location>
        <begin position="62"/>
        <end position="83"/>
    </location>
</feature>
<evidence type="ECO:0000313" key="3">
    <source>
        <dbReference type="Proteomes" id="UP001595892"/>
    </source>
</evidence>